<dbReference type="CDD" id="cd11530">
    <property type="entry name" value="NTP-PPase_DR2231_like"/>
    <property type="match status" value="1"/>
</dbReference>
<dbReference type="InterPro" id="IPR033653">
    <property type="entry name" value="NTP-PPase_DR2231-like"/>
</dbReference>
<gene>
    <name evidence="1" type="ORF">CCAND38_300024</name>
</gene>
<protein>
    <recommendedName>
        <fullName evidence="3">Phosphoribosyl-ATP diphosphatase</fullName>
    </recommendedName>
</protein>
<dbReference type="EMBL" id="CDOI01000141">
    <property type="protein sequence ID" value="CEN45951.1"/>
    <property type="molecule type" value="Genomic_DNA"/>
</dbReference>
<dbReference type="AlphaFoldDB" id="A0A0B7I1T9"/>
<dbReference type="Pfam" id="PF01503">
    <property type="entry name" value="PRA-PH"/>
    <property type="match status" value="1"/>
</dbReference>
<evidence type="ECO:0000313" key="1">
    <source>
        <dbReference type="EMBL" id="CEN45951.1"/>
    </source>
</evidence>
<sequence length="139" mass="15923">MYFCCLKKDMKSKLKAVTEFHTAFGLGVKQQPTTELTPETINLRFKLMAEENQEYLEAARNNDMVEVADALGDMLYILCGTIIEHGMQYKIDEIFSEIHRSNMSKLDADGKPIYREDGKVMKSSRYFPPNIAEVLKSTD</sequence>
<dbReference type="Proteomes" id="UP000045051">
    <property type="component" value="Unassembled WGS sequence"/>
</dbReference>
<reference evidence="1 2" key="1">
    <citation type="submission" date="2015-01" db="EMBL/GenBank/DDBJ databases">
        <authorList>
            <person name="Xiang T."/>
            <person name="Song Y."/>
            <person name="Huang L."/>
            <person name="Wang B."/>
            <person name="Wu P."/>
        </authorList>
    </citation>
    <scope>NUCLEOTIDE SEQUENCE [LARGE SCALE GENOMIC DNA]</scope>
    <source>
        <strain evidence="1 2">CcD38</strain>
    </source>
</reference>
<dbReference type="InterPro" id="IPR023292">
    <property type="entry name" value="NTP_PyroPHydrolase-like_dom_sf"/>
</dbReference>
<evidence type="ECO:0000313" key="2">
    <source>
        <dbReference type="Proteomes" id="UP000045051"/>
    </source>
</evidence>
<organism evidence="1 2">
    <name type="scientific">Capnocytophaga canis</name>
    <dbReference type="NCBI Taxonomy" id="1848903"/>
    <lineage>
        <taxon>Bacteria</taxon>
        <taxon>Pseudomonadati</taxon>
        <taxon>Bacteroidota</taxon>
        <taxon>Flavobacteriia</taxon>
        <taxon>Flavobacteriales</taxon>
        <taxon>Flavobacteriaceae</taxon>
        <taxon>Capnocytophaga</taxon>
    </lineage>
</organism>
<evidence type="ECO:0008006" key="3">
    <source>
        <dbReference type="Google" id="ProtNLM"/>
    </source>
</evidence>
<dbReference type="Gene3D" id="1.10.3420.10">
    <property type="entry name" value="putative ntp pyrophosphohydrolase like domain"/>
    <property type="match status" value="1"/>
</dbReference>
<accession>A0A0B7I1T9</accession>
<name>A0A0B7I1T9_9FLAO</name>
<dbReference type="InterPro" id="IPR021130">
    <property type="entry name" value="PRib-ATP_PPHydrolase-like"/>
</dbReference>
<keyword evidence="2" id="KW-1185">Reference proteome</keyword>
<proteinExistence type="predicted"/>
<dbReference type="SUPFAM" id="SSF101386">
    <property type="entry name" value="all-alpha NTP pyrophosphatases"/>
    <property type="match status" value="1"/>
</dbReference>